<comment type="caution">
    <text evidence="12">The sequence shown here is derived from an EMBL/GenBank/DDBJ whole genome shotgun (WGS) entry which is preliminary data.</text>
</comment>
<evidence type="ECO:0000256" key="5">
    <source>
        <dbReference type="ARBA" id="ARBA00023274"/>
    </source>
</evidence>
<dbReference type="Proteomes" id="UP000033860">
    <property type="component" value="Unassembled WGS sequence"/>
</dbReference>
<evidence type="ECO:0000313" key="12">
    <source>
        <dbReference type="EMBL" id="KKU61899.1"/>
    </source>
</evidence>
<comment type="function">
    <text evidence="7">The globular domain of the protein is located near the polypeptide exit tunnel on the outside of the subunit, while an extended beta-hairpin is found that lines the wall of the exit tunnel in the center of the 70S ribosome.</text>
</comment>
<dbReference type="Pfam" id="PF00237">
    <property type="entry name" value="Ribosomal_L22"/>
    <property type="match status" value="1"/>
</dbReference>
<dbReference type="Gene3D" id="3.90.470.10">
    <property type="entry name" value="Ribosomal protein L22/L17"/>
    <property type="match status" value="1"/>
</dbReference>
<keyword evidence="4 7" id="KW-0689">Ribosomal protein</keyword>
<dbReference type="InterPro" id="IPR047867">
    <property type="entry name" value="Ribosomal_uL22_bac/org-type"/>
</dbReference>
<dbReference type="GO" id="GO:0022625">
    <property type="term" value="C:cytosolic large ribosomal subunit"/>
    <property type="evidence" value="ECO:0007669"/>
    <property type="project" value="TreeGrafter"/>
</dbReference>
<dbReference type="InterPro" id="IPR036394">
    <property type="entry name" value="Ribosomal_uL22_sf"/>
</dbReference>
<comment type="subunit">
    <text evidence="7 9">Part of the 50S ribosomal subunit.</text>
</comment>
<dbReference type="InterPro" id="IPR005727">
    <property type="entry name" value="Ribosomal_uL22_bac/chlpt-type"/>
</dbReference>
<dbReference type="GO" id="GO:0019843">
    <property type="term" value="F:rRNA binding"/>
    <property type="evidence" value="ECO:0007669"/>
    <property type="project" value="UniProtKB-UniRule"/>
</dbReference>
<comment type="similarity">
    <text evidence="1 7 8">Belongs to the universal ribosomal protein uL22 family.</text>
</comment>
<dbReference type="GO" id="GO:0006412">
    <property type="term" value="P:translation"/>
    <property type="evidence" value="ECO:0007669"/>
    <property type="project" value="UniProtKB-UniRule"/>
</dbReference>
<gene>
    <name evidence="7" type="primary">rplV</name>
    <name evidence="12" type="ORF">UX85_C0001G0113</name>
</gene>
<evidence type="ECO:0000256" key="4">
    <source>
        <dbReference type="ARBA" id="ARBA00022980"/>
    </source>
</evidence>
<evidence type="ECO:0000256" key="8">
    <source>
        <dbReference type="RuleBase" id="RU004005"/>
    </source>
</evidence>
<evidence type="ECO:0000313" key="13">
    <source>
        <dbReference type="Proteomes" id="UP000033860"/>
    </source>
</evidence>
<accession>A0A0G1RX55</accession>
<reference evidence="12 13" key="1">
    <citation type="journal article" date="2015" name="Nature">
        <title>rRNA introns, odd ribosomes, and small enigmatic genomes across a large radiation of phyla.</title>
        <authorList>
            <person name="Brown C.T."/>
            <person name="Hug L.A."/>
            <person name="Thomas B.C."/>
            <person name="Sharon I."/>
            <person name="Castelle C.J."/>
            <person name="Singh A."/>
            <person name="Wilkins M.J."/>
            <person name="Williams K.H."/>
            <person name="Banfield J.F."/>
        </authorList>
    </citation>
    <scope>NUCLEOTIDE SEQUENCE [LARGE SCALE GENOMIC DNA]</scope>
</reference>
<evidence type="ECO:0000256" key="10">
    <source>
        <dbReference type="RuleBase" id="RU004008"/>
    </source>
</evidence>
<evidence type="ECO:0000256" key="1">
    <source>
        <dbReference type="ARBA" id="ARBA00009451"/>
    </source>
</evidence>
<dbReference type="SUPFAM" id="SSF54843">
    <property type="entry name" value="Ribosomal protein L22"/>
    <property type="match status" value="1"/>
</dbReference>
<evidence type="ECO:0000256" key="3">
    <source>
        <dbReference type="ARBA" id="ARBA00022884"/>
    </source>
</evidence>
<proteinExistence type="inferred from homology"/>
<organism evidence="12 13">
    <name type="scientific">Candidatus Beckwithbacteria bacterium GW2011_GWB1_47_15</name>
    <dbReference type="NCBI Taxonomy" id="1618371"/>
    <lineage>
        <taxon>Bacteria</taxon>
        <taxon>Candidatus Beckwithiibacteriota</taxon>
    </lineage>
</organism>
<dbReference type="HAMAP" id="MF_01331_B">
    <property type="entry name" value="Ribosomal_uL22_B"/>
    <property type="match status" value="1"/>
</dbReference>
<feature type="region of interest" description="Disordered" evidence="11">
    <location>
        <begin position="107"/>
        <end position="132"/>
    </location>
</feature>
<sequence length="132" mass="14638">MLIKAETKFVHQSPQKLRVVADAVRGRSPQEATIFLKHLPHRGAKVILKVLKQAIANAVNNHNLNRDGLTFSSLQVNQGPTYKRSRAAARGRGHAIQKKTSHIKIILEAKDDQSTKSQARKTNKTNKNGSKS</sequence>
<dbReference type="AlphaFoldDB" id="A0A0G1RX55"/>
<dbReference type="PANTHER" id="PTHR13501:SF8">
    <property type="entry name" value="LARGE RIBOSOMAL SUBUNIT PROTEIN UL22M"/>
    <property type="match status" value="1"/>
</dbReference>
<name>A0A0G1RX55_9BACT</name>
<comment type="function">
    <text evidence="7 10">This protein binds specifically to 23S rRNA; its binding is stimulated by other ribosomal proteins, e.g., L4, L17, and L20. It is important during the early stages of 50S assembly. It makes multiple contacts with different domains of the 23S rRNA in the assembled 50S subunit and ribosome.</text>
</comment>
<dbReference type="InterPro" id="IPR001063">
    <property type="entry name" value="Ribosomal_uL22"/>
</dbReference>
<keyword evidence="3 7" id="KW-0694">RNA-binding</keyword>
<dbReference type="GO" id="GO:0003735">
    <property type="term" value="F:structural constituent of ribosome"/>
    <property type="evidence" value="ECO:0007669"/>
    <property type="project" value="InterPro"/>
</dbReference>
<dbReference type="PANTHER" id="PTHR13501">
    <property type="entry name" value="CHLOROPLAST 50S RIBOSOMAL PROTEIN L22-RELATED"/>
    <property type="match status" value="1"/>
</dbReference>
<keyword evidence="2 7" id="KW-0699">rRNA-binding</keyword>
<dbReference type="NCBIfam" id="TIGR01044">
    <property type="entry name" value="rplV_bact"/>
    <property type="match status" value="1"/>
</dbReference>
<evidence type="ECO:0000256" key="6">
    <source>
        <dbReference type="ARBA" id="ARBA00035207"/>
    </source>
</evidence>
<protein>
    <recommendedName>
        <fullName evidence="6 7">Large ribosomal subunit protein uL22</fullName>
    </recommendedName>
</protein>
<keyword evidence="5 7" id="KW-0687">Ribonucleoprotein</keyword>
<evidence type="ECO:0000256" key="2">
    <source>
        <dbReference type="ARBA" id="ARBA00022730"/>
    </source>
</evidence>
<dbReference type="CDD" id="cd00336">
    <property type="entry name" value="Ribosomal_L22"/>
    <property type="match status" value="1"/>
</dbReference>
<dbReference type="EMBL" id="LCNT01000001">
    <property type="protein sequence ID" value="KKU61899.1"/>
    <property type="molecule type" value="Genomic_DNA"/>
</dbReference>
<evidence type="ECO:0000256" key="9">
    <source>
        <dbReference type="RuleBase" id="RU004006"/>
    </source>
</evidence>
<evidence type="ECO:0000256" key="7">
    <source>
        <dbReference type="HAMAP-Rule" id="MF_01331"/>
    </source>
</evidence>
<evidence type="ECO:0000256" key="11">
    <source>
        <dbReference type="SAM" id="MobiDB-lite"/>
    </source>
</evidence>